<dbReference type="AlphaFoldDB" id="A0A316ADT5"/>
<comment type="caution">
    <text evidence="4">The sequence shown here is derived from an EMBL/GenBank/DDBJ whole genome shotgun (WGS) entry which is preliminary data.</text>
</comment>
<dbReference type="EMBL" id="QGDT01000012">
    <property type="protein sequence ID" value="PWJ55936.1"/>
    <property type="molecule type" value="Genomic_DNA"/>
</dbReference>
<accession>A0A316ADT5</accession>
<evidence type="ECO:0000256" key="1">
    <source>
        <dbReference type="ARBA" id="ARBA00004196"/>
    </source>
</evidence>
<dbReference type="Gene3D" id="1.50.10.100">
    <property type="entry name" value="Chondroitin AC/alginate lyase"/>
    <property type="match status" value="1"/>
</dbReference>
<keyword evidence="5" id="KW-1185">Reference proteome</keyword>
<dbReference type="OrthoDB" id="8732671at2"/>
<evidence type="ECO:0000313" key="4">
    <source>
        <dbReference type="EMBL" id="PWJ55936.1"/>
    </source>
</evidence>
<dbReference type="Proteomes" id="UP000245880">
    <property type="component" value="Unassembled WGS sequence"/>
</dbReference>
<dbReference type="Pfam" id="PF07940">
    <property type="entry name" value="Hepar_II_III_C"/>
    <property type="match status" value="1"/>
</dbReference>
<comment type="subcellular location">
    <subcellularLocation>
        <location evidence="1">Cell envelope</location>
    </subcellularLocation>
</comment>
<evidence type="ECO:0000259" key="2">
    <source>
        <dbReference type="Pfam" id="PF07940"/>
    </source>
</evidence>
<feature type="domain" description="Endo-acting ulvan lyase 2nd" evidence="3">
    <location>
        <begin position="347"/>
        <end position="456"/>
    </location>
</feature>
<dbReference type="Pfam" id="PF26377">
    <property type="entry name" value="Ulvan_lyase_2nd"/>
    <property type="match status" value="1"/>
</dbReference>
<sequence>MNNINAIQVMKNLGKEALVCIFTMSWILWTAVLPTQAQGDSHPRILVKDGQKDAWQSTLQRTPWKQAYIANLEKKLAPYLAYCQEDSTWLLSRLQMNWNTKHQKVFVKGGKFSHSEGQAPVPTVRFSGSRDWATDYRSLPLEQIVPFQDDERGIRLKHKKSGKTEWVLPNESGNIIEGINNQILLLAQDAAFLYWLTGRQEYAELALPVFSTYMQGMYHREAPIDLLKTHQQEIIGLATFEVIHEKSVVPLALIYDFLYDQLSHDHKALSTAVFQKWGNQIIKNGVADNNWNLFQAHFLMYIALVLDDNQHYPNGQGRQYFLDHIFNISTERQLAIRESLGVYDQQTGIWPESPGYSLHVTASLLRILTLLEHFTGENELENYPIIEKSVWASFQYLFPSGHTVGFGDTGHSRIPSETFELLLTNYLRNGQTQKADQITQQLSAAIHEGAYQRQAHSLFELFFYSDDLQKAEPNTTPTLLTTPTFYAPNVSLFIQRLGQDKNALMASLVGSYGNHAHANGIALEFFANGYVMGPDMGKGPSYWHPDHRDYYAQFPAHNTVVVDGKSSHASMRGHHPFSLDAHYPIAGAPAPAFDKVTYARTSFVEPRTLAQQQRLTALVATAGGPGYMLDIFRSHIPGASQQRHDYFYHNIGSSISLYGSNNSPLKSQPTTDLGSHQGDLKAYDYLTNKTLLSTDQDLRAVFQVPVGGQADHQMQLWIKGQDQQTIYTALAPPSNALNSRTAPSAIVDQDIPTLIIQKKAAAWNNPFAVIYNPRIADQPNPIEKVVFDSLSPTIKVFTAGDMLDIITPLEGKNEVKLDDDFYQKGGLSIVRSQRSQHKPEFIFLSEMYQFNTQGWRMEALGLPFTASIEKTLEGYKVITDRPMLLGVPVSEHVTAELTTYQDGKPGQPLQGTPSRQHKNLLEFRISGAIDSATLVFGEP</sequence>
<feature type="domain" description="Heparinase II/III-like C-terminal" evidence="2">
    <location>
        <begin position="511"/>
        <end position="572"/>
    </location>
</feature>
<protein>
    <submittedName>
        <fullName evidence="4">Heparinase II/III-like protein</fullName>
    </submittedName>
</protein>
<name>A0A316ADT5_9BACT</name>
<dbReference type="GO" id="GO:0030313">
    <property type="term" value="C:cell envelope"/>
    <property type="evidence" value="ECO:0007669"/>
    <property type="project" value="UniProtKB-SubCell"/>
</dbReference>
<dbReference type="GO" id="GO:0016829">
    <property type="term" value="F:lyase activity"/>
    <property type="evidence" value="ECO:0007669"/>
    <property type="project" value="InterPro"/>
</dbReference>
<proteinExistence type="predicted"/>
<reference evidence="4 5" key="1">
    <citation type="submission" date="2018-03" db="EMBL/GenBank/DDBJ databases">
        <title>Genomic Encyclopedia of Archaeal and Bacterial Type Strains, Phase II (KMG-II): from individual species to whole genera.</title>
        <authorList>
            <person name="Goeker M."/>
        </authorList>
    </citation>
    <scope>NUCLEOTIDE SEQUENCE [LARGE SCALE GENOMIC DNA]</scope>
    <source>
        <strain evidence="4 5">DSM 100346</strain>
    </source>
</reference>
<dbReference type="InterPro" id="IPR058849">
    <property type="entry name" value="Ulvan_lyase_2nd"/>
</dbReference>
<gene>
    <name evidence="4" type="ORF">CLV98_11230</name>
</gene>
<dbReference type="InterPro" id="IPR008929">
    <property type="entry name" value="Chondroitin_lyas"/>
</dbReference>
<evidence type="ECO:0000313" key="5">
    <source>
        <dbReference type="Proteomes" id="UP000245880"/>
    </source>
</evidence>
<evidence type="ECO:0000259" key="3">
    <source>
        <dbReference type="Pfam" id="PF26377"/>
    </source>
</evidence>
<dbReference type="SUPFAM" id="SSF48230">
    <property type="entry name" value="Chondroitin AC/alginate lyase"/>
    <property type="match status" value="1"/>
</dbReference>
<dbReference type="Gene3D" id="2.70.98.70">
    <property type="match status" value="1"/>
</dbReference>
<dbReference type="RefSeq" id="WP_109676759.1">
    <property type="nucleotide sequence ID" value="NZ_QGDT01000012.1"/>
</dbReference>
<organism evidence="4 5">
    <name type="scientific">Dyadobacter jejuensis</name>
    <dbReference type="NCBI Taxonomy" id="1082580"/>
    <lineage>
        <taxon>Bacteria</taxon>
        <taxon>Pseudomonadati</taxon>
        <taxon>Bacteroidota</taxon>
        <taxon>Cytophagia</taxon>
        <taxon>Cytophagales</taxon>
        <taxon>Spirosomataceae</taxon>
        <taxon>Dyadobacter</taxon>
    </lineage>
</organism>
<dbReference type="InterPro" id="IPR012480">
    <property type="entry name" value="Hepar_II_III_C"/>
</dbReference>